<sequence length="157" mass="17678">MTMSCPLRQLVLRLCRSARIMLGALVRPAFRGQSAQYVQSLPSSSGFLVSPSHIFLEPRCTRHCRLKAVEPLRQSPSMGFLVIVNLRYRSFGASTKLSGVLGFSIEMSNSVPEGPRRLTLRCITANQVFWKHSTISTKAMRWYSRAPEGVEMVNVCW</sequence>
<reference evidence="1" key="1">
    <citation type="journal article" date="2020" name="Stud. Mycol.">
        <title>101 Dothideomycetes genomes: a test case for predicting lifestyles and emergence of pathogens.</title>
        <authorList>
            <person name="Haridas S."/>
            <person name="Albert R."/>
            <person name="Binder M."/>
            <person name="Bloem J."/>
            <person name="Labutti K."/>
            <person name="Salamov A."/>
            <person name="Andreopoulos B."/>
            <person name="Baker S."/>
            <person name="Barry K."/>
            <person name="Bills G."/>
            <person name="Bluhm B."/>
            <person name="Cannon C."/>
            <person name="Castanera R."/>
            <person name="Culley D."/>
            <person name="Daum C."/>
            <person name="Ezra D."/>
            <person name="Gonzalez J."/>
            <person name="Henrissat B."/>
            <person name="Kuo A."/>
            <person name="Liang C."/>
            <person name="Lipzen A."/>
            <person name="Lutzoni F."/>
            <person name="Magnuson J."/>
            <person name="Mondo S."/>
            <person name="Nolan M."/>
            <person name="Ohm R."/>
            <person name="Pangilinan J."/>
            <person name="Park H.-J."/>
            <person name="Ramirez L."/>
            <person name="Alfaro M."/>
            <person name="Sun H."/>
            <person name="Tritt A."/>
            <person name="Yoshinaga Y."/>
            <person name="Zwiers L.-H."/>
            <person name="Turgeon B."/>
            <person name="Goodwin S."/>
            <person name="Spatafora J."/>
            <person name="Crous P."/>
            <person name="Grigoriev I."/>
        </authorList>
    </citation>
    <scope>NUCLEOTIDE SEQUENCE</scope>
    <source>
        <strain evidence="1">CBS 525.71</strain>
    </source>
</reference>
<accession>A0ACB6S4V8</accession>
<keyword evidence="2" id="KW-1185">Reference proteome</keyword>
<name>A0ACB6S4V8_9PLEO</name>
<protein>
    <submittedName>
        <fullName evidence="1">Uncharacterized protein</fullName>
    </submittedName>
</protein>
<gene>
    <name evidence="1" type="ORF">BU25DRAFT_25326</name>
</gene>
<evidence type="ECO:0000313" key="2">
    <source>
        <dbReference type="Proteomes" id="UP000799754"/>
    </source>
</evidence>
<dbReference type="EMBL" id="MU006711">
    <property type="protein sequence ID" value="KAF2628993.1"/>
    <property type="molecule type" value="Genomic_DNA"/>
</dbReference>
<evidence type="ECO:0000313" key="1">
    <source>
        <dbReference type="EMBL" id="KAF2628993.1"/>
    </source>
</evidence>
<dbReference type="Proteomes" id="UP000799754">
    <property type="component" value="Unassembled WGS sequence"/>
</dbReference>
<proteinExistence type="predicted"/>
<organism evidence="1 2">
    <name type="scientific">Macroventuria anomochaeta</name>
    <dbReference type="NCBI Taxonomy" id="301207"/>
    <lineage>
        <taxon>Eukaryota</taxon>
        <taxon>Fungi</taxon>
        <taxon>Dikarya</taxon>
        <taxon>Ascomycota</taxon>
        <taxon>Pezizomycotina</taxon>
        <taxon>Dothideomycetes</taxon>
        <taxon>Pleosporomycetidae</taxon>
        <taxon>Pleosporales</taxon>
        <taxon>Pleosporineae</taxon>
        <taxon>Didymellaceae</taxon>
        <taxon>Macroventuria</taxon>
    </lineage>
</organism>
<comment type="caution">
    <text evidence="1">The sequence shown here is derived from an EMBL/GenBank/DDBJ whole genome shotgun (WGS) entry which is preliminary data.</text>
</comment>